<dbReference type="Pfam" id="PF19290">
    <property type="entry name" value="PmbA_TldD_2nd"/>
    <property type="match status" value="1"/>
</dbReference>
<dbReference type="AlphaFoldDB" id="A0A1F6TI29"/>
<comment type="caution">
    <text evidence="5">The sequence shown here is derived from an EMBL/GenBank/DDBJ whole genome shotgun (WGS) entry which is preliminary data.</text>
</comment>
<dbReference type="PANTHER" id="PTHR43421">
    <property type="entry name" value="METALLOPROTEASE PMBA"/>
    <property type="match status" value="1"/>
</dbReference>
<keyword evidence="5" id="KW-0482">Metalloprotease</keyword>
<evidence type="ECO:0000259" key="2">
    <source>
        <dbReference type="Pfam" id="PF01523"/>
    </source>
</evidence>
<dbReference type="InterPro" id="IPR045569">
    <property type="entry name" value="Metalloprtase-TldD/E_C"/>
</dbReference>
<accession>A0A1F6TI29</accession>
<sequence>MRELVASALAEAKQQGASSAEAAVSVSQGLVVGVRLGEVETIEHTRDRGLGVTVYFGSRSGSASTTDFSPAALRDSVRAACAIARHTAEDACAGLADPERLAKVIPDLDLHHPWNPATEQAIAIARECEDAARALDSRIANSEGASLSTHEGLEVYGNTHGFLGSVAASRHNLSVSVIAQDESGMQRDYWYTVARAPGGLEDSAAVGREAARRAVKRLGGRKLATRRCPVVYEAPVASSLLSHLVSAVRGGALYRQASFLLDHLGKQVFAPFVRIHEQPHLQRALGSAAFDSEGVATAARDLVRDGVLLGYVLDSYSGRKLKLPTTGNAGGVHNLTLDPGPDDPGLNHAGAGLAGLLRRMGTGLLVTELIGFGVNIVSGDYSRGAAGFWVENGELQYPVEEITVAGNLGDMFRAIAAVGSDVDTRGNLRTGSILIENMTVAGS</sequence>
<keyword evidence="5" id="KW-0378">Hydrolase</keyword>
<dbReference type="GO" id="GO:0005829">
    <property type="term" value="C:cytosol"/>
    <property type="evidence" value="ECO:0007669"/>
    <property type="project" value="TreeGrafter"/>
</dbReference>
<evidence type="ECO:0000259" key="3">
    <source>
        <dbReference type="Pfam" id="PF19289"/>
    </source>
</evidence>
<protein>
    <submittedName>
        <fullName evidence="5">Metalloprotease PmbA</fullName>
    </submittedName>
</protein>
<evidence type="ECO:0000313" key="5">
    <source>
        <dbReference type="EMBL" id="OGI44761.1"/>
    </source>
</evidence>
<evidence type="ECO:0000256" key="1">
    <source>
        <dbReference type="ARBA" id="ARBA00005836"/>
    </source>
</evidence>
<dbReference type="SUPFAM" id="SSF111283">
    <property type="entry name" value="Putative modulator of DNA gyrase, PmbA/TldD"/>
    <property type="match status" value="1"/>
</dbReference>
<gene>
    <name evidence="5" type="primary">pmbA</name>
    <name evidence="5" type="ORF">A2V92_06455</name>
</gene>
<dbReference type="GO" id="GO:0006508">
    <property type="term" value="P:proteolysis"/>
    <property type="evidence" value="ECO:0007669"/>
    <property type="project" value="UniProtKB-KW"/>
</dbReference>
<dbReference type="InterPro" id="IPR002510">
    <property type="entry name" value="Metalloprtase-TldD/E_N"/>
</dbReference>
<dbReference type="Gene3D" id="3.30.2290.10">
    <property type="entry name" value="PmbA/TldD superfamily"/>
    <property type="match status" value="1"/>
</dbReference>
<dbReference type="PANTHER" id="PTHR43421:SF1">
    <property type="entry name" value="METALLOPROTEASE PMBA"/>
    <property type="match status" value="1"/>
</dbReference>
<organism evidence="5 6">
    <name type="scientific">Candidatus Muproteobacteria bacterium RBG_16_65_31</name>
    <dbReference type="NCBI Taxonomy" id="1817759"/>
    <lineage>
        <taxon>Bacteria</taxon>
        <taxon>Pseudomonadati</taxon>
        <taxon>Pseudomonadota</taxon>
        <taxon>Candidatus Muproteobacteria</taxon>
    </lineage>
</organism>
<keyword evidence="5" id="KW-0645">Protease</keyword>
<evidence type="ECO:0000259" key="4">
    <source>
        <dbReference type="Pfam" id="PF19290"/>
    </source>
</evidence>
<dbReference type="InterPro" id="IPR045570">
    <property type="entry name" value="Metalloprtase-TldD/E_cen_dom"/>
</dbReference>
<reference evidence="5 6" key="1">
    <citation type="journal article" date="2016" name="Nat. Commun.">
        <title>Thousands of microbial genomes shed light on interconnected biogeochemical processes in an aquifer system.</title>
        <authorList>
            <person name="Anantharaman K."/>
            <person name="Brown C.T."/>
            <person name="Hug L.A."/>
            <person name="Sharon I."/>
            <person name="Castelle C.J."/>
            <person name="Probst A.J."/>
            <person name="Thomas B.C."/>
            <person name="Singh A."/>
            <person name="Wilkins M.J."/>
            <person name="Karaoz U."/>
            <person name="Brodie E.L."/>
            <person name="Williams K.H."/>
            <person name="Hubbard S.S."/>
            <person name="Banfield J.F."/>
        </authorList>
    </citation>
    <scope>NUCLEOTIDE SEQUENCE [LARGE SCALE GENOMIC DNA]</scope>
</reference>
<comment type="similarity">
    <text evidence="1">Belongs to the peptidase U62 family.</text>
</comment>
<dbReference type="NCBIfam" id="NF008268">
    <property type="entry name" value="PRK11040.1"/>
    <property type="match status" value="1"/>
</dbReference>
<name>A0A1F6TI29_9PROT</name>
<feature type="domain" description="Metalloprotease TldD/E C-terminal" evidence="3">
    <location>
        <begin position="225"/>
        <end position="442"/>
    </location>
</feature>
<dbReference type="InterPro" id="IPR047657">
    <property type="entry name" value="PmbA"/>
</dbReference>
<dbReference type="Proteomes" id="UP000179344">
    <property type="component" value="Unassembled WGS sequence"/>
</dbReference>
<feature type="domain" description="Metalloprotease TldD/E central" evidence="4">
    <location>
        <begin position="112"/>
        <end position="218"/>
    </location>
</feature>
<proteinExistence type="inferred from homology"/>
<dbReference type="InterPro" id="IPR036059">
    <property type="entry name" value="TldD/PmbA_sf"/>
</dbReference>
<dbReference type="Pfam" id="PF01523">
    <property type="entry name" value="PmbA_TldD_1st"/>
    <property type="match status" value="1"/>
</dbReference>
<evidence type="ECO:0000313" key="6">
    <source>
        <dbReference type="Proteomes" id="UP000179344"/>
    </source>
</evidence>
<dbReference type="Pfam" id="PF19289">
    <property type="entry name" value="PmbA_TldD_3rd"/>
    <property type="match status" value="1"/>
</dbReference>
<feature type="domain" description="Metalloprotease TldD/E N-terminal" evidence="2">
    <location>
        <begin position="20"/>
        <end position="84"/>
    </location>
</feature>
<dbReference type="EMBL" id="MFST01000036">
    <property type="protein sequence ID" value="OGI44761.1"/>
    <property type="molecule type" value="Genomic_DNA"/>
</dbReference>
<dbReference type="InterPro" id="IPR035068">
    <property type="entry name" value="TldD/PmbA_N"/>
</dbReference>
<dbReference type="GO" id="GO:0008237">
    <property type="term" value="F:metallopeptidase activity"/>
    <property type="evidence" value="ECO:0007669"/>
    <property type="project" value="UniProtKB-KW"/>
</dbReference>